<proteinExistence type="predicted"/>
<evidence type="ECO:0008006" key="2">
    <source>
        <dbReference type="Google" id="ProtNLM"/>
    </source>
</evidence>
<dbReference type="Gene3D" id="3.60.10.10">
    <property type="entry name" value="Endonuclease/exonuclease/phosphatase"/>
    <property type="match status" value="1"/>
</dbReference>
<evidence type="ECO:0000313" key="1">
    <source>
        <dbReference type="EMBL" id="CAG6730693.1"/>
    </source>
</evidence>
<accession>A0A8D9DV56</accession>
<dbReference type="PANTHER" id="PTHR33776:SF4">
    <property type="entry name" value="ENDONUCLEASE_EXONUCLEASE_PHOSPHATASE DOMAIN-CONTAINING PROTEIN"/>
    <property type="match status" value="1"/>
</dbReference>
<reference evidence="1" key="1">
    <citation type="submission" date="2021-05" db="EMBL/GenBank/DDBJ databases">
        <authorList>
            <person name="Alioto T."/>
            <person name="Alioto T."/>
            <person name="Gomez Garrido J."/>
        </authorList>
    </citation>
    <scope>NUCLEOTIDE SEQUENCE</scope>
</reference>
<dbReference type="AlphaFoldDB" id="A0A8D9DV56"/>
<organism evidence="1">
    <name type="scientific">Cacopsylla melanoneura</name>
    <dbReference type="NCBI Taxonomy" id="428564"/>
    <lineage>
        <taxon>Eukaryota</taxon>
        <taxon>Metazoa</taxon>
        <taxon>Ecdysozoa</taxon>
        <taxon>Arthropoda</taxon>
        <taxon>Hexapoda</taxon>
        <taxon>Insecta</taxon>
        <taxon>Pterygota</taxon>
        <taxon>Neoptera</taxon>
        <taxon>Paraneoptera</taxon>
        <taxon>Hemiptera</taxon>
        <taxon>Sternorrhyncha</taxon>
        <taxon>Psylloidea</taxon>
        <taxon>Psyllidae</taxon>
        <taxon>Psyllinae</taxon>
        <taxon>Cacopsylla</taxon>
    </lineage>
</organism>
<dbReference type="SUPFAM" id="SSF56219">
    <property type="entry name" value="DNase I-like"/>
    <property type="match status" value="1"/>
</dbReference>
<dbReference type="PANTHER" id="PTHR33776">
    <property type="entry name" value="ENDO/EXONUCLEASE/PHOSPHATASE DOMAIN-CONTAINING PROTEIN"/>
    <property type="match status" value="1"/>
</dbReference>
<sequence>MDLLNAIPDNIFPNENSYTSIDEAQQFLQYQGLTVFHTNIRSLKKNFDQLLVNLESVLDKIDILVCTETFYDKVLPYSFSIPGFEFHHTTQSINQNSGIALFVRSILQINIQQEIIEKANCMRMDIQYNSKLYIILAIYRTGESVSECFIDRLDQYLQTHLLRYNYFLIGDMNINILQDNMTDLGQNYLDTLMTHNFISCIRQPTRDDPERDRISCIDHIMFKPSLPSDIDNVKTAVLHTHITDHYSTIVTITMTDQITHIDDLKTKRFINYELLEQDLSNEHWEDILLCNDVNDAANMFTNKLNKYIVTNTITKTYSSKIKPIKPWMSTSLDNYIRNRR</sequence>
<dbReference type="EMBL" id="HBUF01382101">
    <property type="protein sequence ID" value="CAG6730693.1"/>
    <property type="molecule type" value="Transcribed_RNA"/>
</dbReference>
<protein>
    <recommendedName>
        <fullName evidence="2">Endonuclease/exonuclease/phosphatase domain-containing protein</fullName>
    </recommendedName>
</protein>
<name>A0A8D9DV56_9HEMI</name>
<dbReference type="InterPro" id="IPR036691">
    <property type="entry name" value="Endo/exonu/phosph_ase_sf"/>
</dbReference>